<dbReference type="InterPro" id="IPR036390">
    <property type="entry name" value="WH_DNA-bd_sf"/>
</dbReference>
<dbReference type="InterPro" id="IPR011991">
    <property type="entry name" value="ArsR-like_HTH"/>
</dbReference>
<dbReference type="EMBL" id="CP063304">
    <property type="protein sequence ID" value="QOV19643.1"/>
    <property type="molecule type" value="Genomic_DNA"/>
</dbReference>
<dbReference type="Proteomes" id="UP000593601">
    <property type="component" value="Chromosome"/>
</dbReference>
<gene>
    <name evidence="5" type="ORF">INP51_01300</name>
</gene>
<dbReference type="InterPro" id="IPR000835">
    <property type="entry name" value="HTH_MarR-typ"/>
</dbReference>
<protein>
    <submittedName>
        <fullName evidence="5">MarR family transcriptional regulator</fullName>
    </submittedName>
</protein>
<name>A0A7M2RH35_9FIRM</name>
<evidence type="ECO:0000256" key="1">
    <source>
        <dbReference type="ARBA" id="ARBA00023015"/>
    </source>
</evidence>
<dbReference type="GO" id="GO:0003700">
    <property type="term" value="F:DNA-binding transcription factor activity"/>
    <property type="evidence" value="ECO:0007669"/>
    <property type="project" value="InterPro"/>
</dbReference>
<dbReference type="SUPFAM" id="SSF46785">
    <property type="entry name" value="Winged helix' DNA-binding domain"/>
    <property type="match status" value="1"/>
</dbReference>
<proteinExistence type="predicted"/>
<organism evidence="5 6">
    <name type="scientific">Blautia liquoris</name>
    <dbReference type="NCBI Taxonomy" id="2779518"/>
    <lineage>
        <taxon>Bacteria</taxon>
        <taxon>Bacillati</taxon>
        <taxon>Bacillota</taxon>
        <taxon>Clostridia</taxon>
        <taxon>Lachnospirales</taxon>
        <taxon>Lachnospiraceae</taxon>
        <taxon>Blautia</taxon>
    </lineage>
</organism>
<dbReference type="GO" id="GO:0003677">
    <property type="term" value="F:DNA binding"/>
    <property type="evidence" value="ECO:0007669"/>
    <property type="project" value="UniProtKB-KW"/>
</dbReference>
<accession>A0A7M2RH35</accession>
<dbReference type="PRINTS" id="PR00598">
    <property type="entry name" value="HTHMARR"/>
</dbReference>
<dbReference type="InterPro" id="IPR036388">
    <property type="entry name" value="WH-like_DNA-bd_sf"/>
</dbReference>
<evidence type="ECO:0000256" key="3">
    <source>
        <dbReference type="ARBA" id="ARBA00023163"/>
    </source>
</evidence>
<dbReference type="SMART" id="SM00347">
    <property type="entry name" value="HTH_MARR"/>
    <property type="match status" value="1"/>
</dbReference>
<dbReference type="PROSITE" id="PS50995">
    <property type="entry name" value="HTH_MARR_2"/>
    <property type="match status" value="1"/>
</dbReference>
<keyword evidence="2" id="KW-0238">DNA-binding</keyword>
<keyword evidence="1" id="KW-0805">Transcription regulation</keyword>
<feature type="domain" description="HTH marR-type" evidence="4">
    <location>
        <begin position="1"/>
        <end position="139"/>
    </location>
</feature>
<reference evidence="5 6" key="1">
    <citation type="submission" date="2020-10" db="EMBL/GenBank/DDBJ databases">
        <title>Blautia liquoris sp.nov., isolated from the mud in a fermentation cellar used for the production of Chinese strong-flavoured liquor.</title>
        <authorList>
            <person name="Lu L."/>
        </authorList>
    </citation>
    <scope>NUCLEOTIDE SEQUENCE [LARGE SCALE GENOMIC DNA]</scope>
    <source>
        <strain evidence="5 6">LZLJ-3</strain>
    </source>
</reference>
<evidence type="ECO:0000256" key="2">
    <source>
        <dbReference type="ARBA" id="ARBA00023125"/>
    </source>
</evidence>
<dbReference type="RefSeq" id="WP_193735963.1">
    <property type="nucleotide sequence ID" value="NZ_CP063304.1"/>
</dbReference>
<keyword evidence="3" id="KW-0804">Transcription</keyword>
<dbReference type="PANTHER" id="PTHR42756:SF1">
    <property type="entry name" value="TRANSCRIPTIONAL REPRESSOR OF EMRAB OPERON"/>
    <property type="match status" value="1"/>
</dbReference>
<evidence type="ECO:0000313" key="5">
    <source>
        <dbReference type="EMBL" id="QOV19643.1"/>
    </source>
</evidence>
<dbReference type="Pfam" id="PF01047">
    <property type="entry name" value="MarR"/>
    <property type="match status" value="1"/>
</dbReference>
<keyword evidence="6" id="KW-1185">Reference proteome</keyword>
<sequence length="153" mass="17521">MGSSIKDSFLSASFRFKKLDACYPSHCCIPLNEWVVMDKITNGCVCTSSRLNVTEIQTCMHLSRPAISQILNSLEKKGYIIRDIDLSDRRKLYVTATPKGSAVLKETKVSYEQMLNEVVSKFGEEDMFQLIDYLNRLVDIYEGVNNRPCHRKE</sequence>
<dbReference type="Gene3D" id="1.10.10.10">
    <property type="entry name" value="Winged helix-like DNA-binding domain superfamily/Winged helix DNA-binding domain"/>
    <property type="match status" value="1"/>
</dbReference>
<dbReference type="InterPro" id="IPR023187">
    <property type="entry name" value="Tscrpt_reg_MarR-type_CS"/>
</dbReference>
<dbReference type="AlphaFoldDB" id="A0A7M2RH35"/>
<evidence type="ECO:0000259" key="4">
    <source>
        <dbReference type="PROSITE" id="PS50995"/>
    </source>
</evidence>
<dbReference type="CDD" id="cd00090">
    <property type="entry name" value="HTH_ARSR"/>
    <property type="match status" value="1"/>
</dbReference>
<dbReference type="KEGG" id="bliq:INP51_01300"/>
<dbReference type="PANTHER" id="PTHR42756">
    <property type="entry name" value="TRANSCRIPTIONAL REGULATOR, MARR"/>
    <property type="match status" value="1"/>
</dbReference>
<evidence type="ECO:0000313" key="6">
    <source>
        <dbReference type="Proteomes" id="UP000593601"/>
    </source>
</evidence>
<dbReference type="PROSITE" id="PS01117">
    <property type="entry name" value="HTH_MARR_1"/>
    <property type="match status" value="1"/>
</dbReference>